<evidence type="ECO:0000256" key="4">
    <source>
        <dbReference type="ARBA" id="ARBA00022989"/>
    </source>
</evidence>
<comment type="subcellular location">
    <subcellularLocation>
        <location evidence="1">Cell membrane</location>
        <topology evidence="1">Multi-pass membrane protein</topology>
    </subcellularLocation>
</comment>
<keyword evidence="5 6" id="KW-0472">Membrane</keyword>
<dbReference type="Pfam" id="PF13520">
    <property type="entry name" value="AA_permease_2"/>
    <property type="match status" value="1"/>
</dbReference>
<dbReference type="InterPro" id="IPR050367">
    <property type="entry name" value="APC_superfamily"/>
</dbReference>
<proteinExistence type="predicted"/>
<dbReference type="PANTHER" id="PTHR42770">
    <property type="entry name" value="AMINO ACID TRANSPORTER-RELATED"/>
    <property type="match status" value="1"/>
</dbReference>
<dbReference type="EMBL" id="VFQC01000001">
    <property type="protein sequence ID" value="TQN33402.1"/>
    <property type="molecule type" value="Genomic_DNA"/>
</dbReference>
<keyword evidence="3 6" id="KW-0812">Transmembrane</keyword>
<evidence type="ECO:0000256" key="2">
    <source>
        <dbReference type="ARBA" id="ARBA00022475"/>
    </source>
</evidence>
<feature type="transmembrane region" description="Helical" evidence="6">
    <location>
        <begin position="359"/>
        <end position="380"/>
    </location>
</feature>
<feature type="transmembrane region" description="Helical" evidence="6">
    <location>
        <begin position="425"/>
        <end position="445"/>
    </location>
</feature>
<evidence type="ECO:0000256" key="3">
    <source>
        <dbReference type="ARBA" id="ARBA00022692"/>
    </source>
</evidence>
<feature type="transmembrane region" description="Helical" evidence="6">
    <location>
        <begin position="400"/>
        <end position="419"/>
    </location>
</feature>
<dbReference type="Proteomes" id="UP000317422">
    <property type="component" value="Unassembled WGS sequence"/>
</dbReference>
<dbReference type="GO" id="GO:0022857">
    <property type="term" value="F:transmembrane transporter activity"/>
    <property type="evidence" value="ECO:0007669"/>
    <property type="project" value="InterPro"/>
</dbReference>
<feature type="transmembrane region" description="Helical" evidence="6">
    <location>
        <begin position="204"/>
        <end position="226"/>
    </location>
</feature>
<dbReference type="PIRSF" id="PIRSF006060">
    <property type="entry name" value="AA_transporter"/>
    <property type="match status" value="1"/>
</dbReference>
<dbReference type="Gene3D" id="1.20.1740.10">
    <property type="entry name" value="Amino acid/polyamine transporter I"/>
    <property type="match status" value="1"/>
</dbReference>
<feature type="transmembrane region" description="Helical" evidence="6">
    <location>
        <begin position="163"/>
        <end position="184"/>
    </location>
</feature>
<protein>
    <submittedName>
        <fullName evidence="7">Amino acid/polyamine/organocation transporter (APC superfamily)</fullName>
    </submittedName>
</protein>
<feature type="transmembrane region" description="Helical" evidence="6">
    <location>
        <begin position="238"/>
        <end position="261"/>
    </location>
</feature>
<feature type="transmembrane region" description="Helical" evidence="6">
    <location>
        <begin position="334"/>
        <end position="353"/>
    </location>
</feature>
<feature type="transmembrane region" description="Helical" evidence="6">
    <location>
        <begin position="43"/>
        <end position="63"/>
    </location>
</feature>
<keyword evidence="8" id="KW-1185">Reference proteome</keyword>
<evidence type="ECO:0000256" key="1">
    <source>
        <dbReference type="ARBA" id="ARBA00004651"/>
    </source>
</evidence>
<dbReference type="OrthoDB" id="4568421at2"/>
<feature type="transmembrane region" description="Helical" evidence="6">
    <location>
        <begin position="287"/>
        <end position="313"/>
    </location>
</feature>
<dbReference type="GO" id="GO:0005886">
    <property type="term" value="C:plasma membrane"/>
    <property type="evidence" value="ECO:0007669"/>
    <property type="project" value="UniProtKB-SubCell"/>
</dbReference>
<reference evidence="7 8" key="1">
    <citation type="submission" date="2019-06" db="EMBL/GenBank/DDBJ databases">
        <title>Sequencing the genomes of 1000 actinobacteria strains.</title>
        <authorList>
            <person name="Klenk H.-P."/>
        </authorList>
    </citation>
    <scope>NUCLEOTIDE SEQUENCE [LARGE SCALE GENOMIC DNA]</scope>
    <source>
        <strain evidence="7 8">DSM 45015</strain>
    </source>
</reference>
<dbReference type="AlphaFoldDB" id="A0A543NNK0"/>
<feature type="transmembrane region" description="Helical" evidence="6">
    <location>
        <begin position="12"/>
        <end position="31"/>
    </location>
</feature>
<dbReference type="InterPro" id="IPR002293">
    <property type="entry name" value="AA/rel_permease1"/>
</dbReference>
<evidence type="ECO:0000313" key="7">
    <source>
        <dbReference type="EMBL" id="TQN33402.1"/>
    </source>
</evidence>
<dbReference type="PANTHER" id="PTHR42770:SF7">
    <property type="entry name" value="MEMBRANE PROTEIN"/>
    <property type="match status" value="1"/>
</dbReference>
<organism evidence="7 8">
    <name type="scientific">Haloactinospora alba</name>
    <dbReference type="NCBI Taxonomy" id="405555"/>
    <lineage>
        <taxon>Bacteria</taxon>
        <taxon>Bacillati</taxon>
        <taxon>Actinomycetota</taxon>
        <taxon>Actinomycetes</taxon>
        <taxon>Streptosporangiales</taxon>
        <taxon>Nocardiopsidaceae</taxon>
        <taxon>Haloactinospora</taxon>
    </lineage>
</organism>
<name>A0A543NNK0_9ACTN</name>
<evidence type="ECO:0000313" key="8">
    <source>
        <dbReference type="Proteomes" id="UP000317422"/>
    </source>
</evidence>
<dbReference type="RefSeq" id="WP_141924768.1">
    <property type="nucleotide sequence ID" value="NZ_VFQC01000001.1"/>
</dbReference>
<feature type="transmembrane region" description="Helical" evidence="6">
    <location>
        <begin position="132"/>
        <end position="151"/>
    </location>
</feature>
<sequence length="473" mass="49527">MPPLRSSLGTVPLVALGTAGVIGSSWIYTGSEFFSAYDAGGEILGLALATVFVSCIALAYGELASAFPRAGGEVVFGYVAFNRGVAFAAGWLLTGAYVSSLAFYVTSLGALLGDVVPGMATVALYTVNGTTVHLPVLALGVTVAVFVFAVNWRGVSPGAWAQFALFAVMLTIGLVLAAVGFGHGTAGNAWPLFSGGLAESAGRTARFVLPAMTFLTGFSLVTVLAEDSRVPPRRLGRVILVTVGLAGAFYCLVLLATAWVIPWQRTASLDRGTIDAFLAAGFPALGWAAYTVAVLGLVTSFLGLFVATSRIVLAMGRAGLLPSGLARLHPRYGTPTRALVFTLAVVLGLGWLGEGALTWFLDTGGVYVGLAWVLGVASMYRVRRTYPHLDPPFRARPSAAPALGAVLATCVIAFTLWPGTGMSLVWPWEHAILLAWAALGVALYARTRRADDDAALRTLLGSRYDTLTTTRRE</sequence>
<comment type="caution">
    <text evidence="7">The sequence shown here is derived from an EMBL/GenBank/DDBJ whole genome shotgun (WGS) entry which is preliminary data.</text>
</comment>
<gene>
    <name evidence="7" type="ORF">FHX37_3417</name>
</gene>
<evidence type="ECO:0000256" key="6">
    <source>
        <dbReference type="SAM" id="Phobius"/>
    </source>
</evidence>
<evidence type="ECO:0000256" key="5">
    <source>
        <dbReference type="ARBA" id="ARBA00023136"/>
    </source>
</evidence>
<accession>A0A543NNK0</accession>
<keyword evidence="4 6" id="KW-1133">Transmembrane helix</keyword>
<keyword evidence="2" id="KW-1003">Cell membrane</keyword>